<keyword evidence="3" id="KW-0949">S-adenosyl-L-methionine</keyword>
<dbReference type="AlphaFoldDB" id="A0A6H9YY59"/>
<dbReference type="EMBL" id="WBMT01000012">
    <property type="protein sequence ID" value="KAB2346147.1"/>
    <property type="molecule type" value="Genomic_DNA"/>
</dbReference>
<evidence type="ECO:0000313" key="6">
    <source>
        <dbReference type="Proteomes" id="UP000468735"/>
    </source>
</evidence>
<dbReference type="Pfam" id="PF13649">
    <property type="entry name" value="Methyltransf_25"/>
    <property type="match status" value="1"/>
</dbReference>
<keyword evidence="1 5" id="KW-0489">Methyltransferase</keyword>
<proteinExistence type="predicted"/>
<keyword evidence="2 5" id="KW-0808">Transferase</keyword>
<gene>
    <name evidence="5" type="ORF">F8566_26020</name>
</gene>
<protein>
    <submittedName>
        <fullName evidence="5">Class I SAM-dependent methyltransferase</fullName>
    </submittedName>
</protein>
<accession>A0A6H9YY59</accession>
<evidence type="ECO:0000256" key="3">
    <source>
        <dbReference type="ARBA" id="ARBA00022691"/>
    </source>
</evidence>
<dbReference type="GO" id="GO:0008168">
    <property type="term" value="F:methyltransferase activity"/>
    <property type="evidence" value="ECO:0007669"/>
    <property type="project" value="UniProtKB-KW"/>
</dbReference>
<comment type="caution">
    <text evidence="5">The sequence shown here is derived from an EMBL/GenBank/DDBJ whole genome shotgun (WGS) entry which is preliminary data.</text>
</comment>
<evidence type="ECO:0000256" key="2">
    <source>
        <dbReference type="ARBA" id="ARBA00022679"/>
    </source>
</evidence>
<evidence type="ECO:0000256" key="1">
    <source>
        <dbReference type="ARBA" id="ARBA00022603"/>
    </source>
</evidence>
<evidence type="ECO:0000313" key="5">
    <source>
        <dbReference type="EMBL" id="KAB2346147.1"/>
    </source>
</evidence>
<evidence type="ECO:0000259" key="4">
    <source>
        <dbReference type="Pfam" id="PF13649"/>
    </source>
</evidence>
<feature type="domain" description="Methyltransferase" evidence="4">
    <location>
        <begin position="43"/>
        <end position="134"/>
    </location>
</feature>
<keyword evidence="6" id="KW-1185">Reference proteome</keyword>
<dbReference type="Gene3D" id="3.40.50.150">
    <property type="entry name" value="Vaccinia Virus protein VP39"/>
    <property type="match status" value="1"/>
</dbReference>
<organism evidence="5 6">
    <name type="scientific">Actinomadura rudentiformis</name>
    <dbReference type="NCBI Taxonomy" id="359158"/>
    <lineage>
        <taxon>Bacteria</taxon>
        <taxon>Bacillati</taxon>
        <taxon>Actinomycetota</taxon>
        <taxon>Actinomycetes</taxon>
        <taxon>Streptosporangiales</taxon>
        <taxon>Thermomonosporaceae</taxon>
        <taxon>Actinomadura</taxon>
    </lineage>
</organism>
<dbReference type="Proteomes" id="UP000468735">
    <property type="component" value="Unassembled WGS sequence"/>
</dbReference>
<dbReference type="InterPro" id="IPR029063">
    <property type="entry name" value="SAM-dependent_MTases_sf"/>
</dbReference>
<sequence length="237" mass="26250">MYEGTEAEIYDLVNEGRGKDYAGESRLVIDLIRTHRPDAASLLDVACGTGLHLGHFRTEFDRVAGLELSADMLDIARRRLPDVPFHLGDMRDFDLGDAKFDAVTCMFSSIGHMADVSELRAAMTCLARHTVPGGVAVIEPWWFPEAYHPGVAADVARTERRSVARVSHSSWHEGNTRMEVHYLVADADGGAHHFVETSIVSLFTRREYETAFDEASWTPTYVAGGPTGRGLFVGIRR</sequence>
<dbReference type="RefSeq" id="WP_151564325.1">
    <property type="nucleotide sequence ID" value="NZ_WBMT01000012.1"/>
</dbReference>
<dbReference type="PANTHER" id="PTHR43464:SF19">
    <property type="entry name" value="UBIQUINONE BIOSYNTHESIS O-METHYLTRANSFERASE, MITOCHONDRIAL"/>
    <property type="match status" value="1"/>
</dbReference>
<dbReference type="PANTHER" id="PTHR43464">
    <property type="entry name" value="METHYLTRANSFERASE"/>
    <property type="match status" value="1"/>
</dbReference>
<dbReference type="GO" id="GO:0032259">
    <property type="term" value="P:methylation"/>
    <property type="evidence" value="ECO:0007669"/>
    <property type="project" value="UniProtKB-KW"/>
</dbReference>
<name>A0A6H9YY59_9ACTN</name>
<dbReference type="InterPro" id="IPR041698">
    <property type="entry name" value="Methyltransf_25"/>
</dbReference>
<dbReference type="CDD" id="cd02440">
    <property type="entry name" value="AdoMet_MTases"/>
    <property type="match status" value="1"/>
</dbReference>
<dbReference type="Gene3D" id="2.20.130.10">
    <property type="entry name" value="CAC2371-like domains"/>
    <property type="match status" value="1"/>
</dbReference>
<dbReference type="SUPFAM" id="SSF53335">
    <property type="entry name" value="S-adenosyl-L-methionine-dependent methyltransferases"/>
    <property type="match status" value="1"/>
</dbReference>
<dbReference type="OrthoDB" id="189743at2"/>
<reference evidence="5 6" key="1">
    <citation type="submission" date="2019-09" db="EMBL/GenBank/DDBJ databases">
        <title>Actinomadura physcomitrii sp. nov., a novel actinomycete isolated from moss [Physcomitrium sphaericum (Ludw) Fuernr].</title>
        <authorList>
            <person name="Zhuang X."/>
            <person name="Liu C."/>
        </authorList>
    </citation>
    <scope>NUCLEOTIDE SEQUENCE [LARGE SCALE GENOMIC DNA]</scope>
    <source>
        <strain evidence="5 6">HMC1</strain>
    </source>
</reference>